<proteinExistence type="predicted"/>
<reference evidence="2" key="1">
    <citation type="submission" date="2021-06" db="EMBL/GenBank/DDBJ databases">
        <authorList>
            <person name="Hodson N. C."/>
            <person name="Mongue J. A."/>
            <person name="Jaron S. K."/>
        </authorList>
    </citation>
    <scope>NUCLEOTIDE SEQUENCE</scope>
</reference>
<dbReference type="EMBL" id="CAJVCH010005817">
    <property type="protein sequence ID" value="CAG7659133.1"/>
    <property type="molecule type" value="Genomic_DNA"/>
</dbReference>
<dbReference type="AlphaFoldDB" id="A0A8J2NRE1"/>
<name>A0A8J2NRE1_9HEXA</name>
<evidence type="ECO:0000256" key="1">
    <source>
        <dbReference type="SAM" id="MobiDB-lite"/>
    </source>
</evidence>
<organism evidence="2 3">
    <name type="scientific">Allacma fusca</name>
    <dbReference type="NCBI Taxonomy" id="39272"/>
    <lineage>
        <taxon>Eukaryota</taxon>
        <taxon>Metazoa</taxon>
        <taxon>Ecdysozoa</taxon>
        <taxon>Arthropoda</taxon>
        <taxon>Hexapoda</taxon>
        <taxon>Collembola</taxon>
        <taxon>Symphypleona</taxon>
        <taxon>Sminthuridae</taxon>
        <taxon>Allacma</taxon>
    </lineage>
</organism>
<feature type="region of interest" description="Disordered" evidence="1">
    <location>
        <begin position="454"/>
        <end position="475"/>
    </location>
</feature>
<accession>A0A8J2NRE1</accession>
<sequence length="475" mass="49094">MLSELPAVPCSQSIKNGSKGCRGADSSISNMVVGVCGIGNTTASSADRCGWLSTSNESGLNLGNRHVRFLLVQQGNQTIDMGSGHAGTGHGGVRRVGADSARNGILSWCRDGGLDDGLVAGSSAAEVGHLVLVVGSSNGDGLGGVTRATQSVARSTFITSSEYRGDTSIDPRIDDSIKETVVSDESPTVTDGNGSQVTSRIISWVSGQVRADEELTASNEISSSTASISVHSLARDEFSCGGNTDSVGASNHGSNSVSSMSVEIGGGKIIFSRVEPTMVSTVVVSQGNVGWSDTSVKTSNENSASVNSLGPGCRCVNGQDTPLFASLDGAFGNFLEGNGFDQTSLWGNDDFRNVSQKSEIFDKLEGGSLDADLVGNPQWDDSLDGRTVLVDHFQGTGLSFVSVSGESIEHGLSDSGEGSTEGSGLSYSAGSDVLDIGVLERDQDVSSSLLLESSQKRRIQSWGGESCTGKPEEYE</sequence>
<evidence type="ECO:0000313" key="3">
    <source>
        <dbReference type="Proteomes" id="UP000708208"/>
    </source>
</evidence>
<comment type="caution">
    <text evidence="2">The sequence shown here is derived from an EMBL/GenBank/DDBJ whole genome shotgun (WGS) entry which is preliminary data.</text>
</comment>
<evidence type="ECO:0000313" key="2">
    <source>
        <dbReference type="EMBL" id="CAG7659133.1"/>
    </source>
</evidence>
<gene>
    <name evidence="2" type="ORF">AFUS01_LOCUS1047</name>
</gene>
<dbReference type="Proteomes" id="UP000708208">
    <property type="component" value="Unassembled WGS sequence"/>
</dbReference>
<keyword evidence="3" id="KW-1185">Reference proteome</keyword>
<protein>
    <submittedName>
        <fullName evidence="2">Uncharacterized protein</fullName>
    </submittedName>
</protein>